<dbReference type="Pfam" id="PF04082">
    <property type="entry name" value="Fungal_trans"/>
    <property type="match status" value="1"/>
</dbReference>
<dbReference type="CDD" id="cd12148">
    <property type="entry name" value="fungal_TF_MHR"/>
    <property type="match status" value="1"/>
</dbReference>
<dbReference type="Pfam" id="PF00172">
    <property type="entry name" value="Zn_clus"/>
    <property type="match status" value="1"/>
</dbReference>
<organism evidence="6 7">
    <name type="scientific">Neodothiora populina</name>
    <dbReference type="NCBI Taxonomy" id="2781224"/>
    <lineage>
        <taxon>Eukaryota</taxon>
        <taxon>Fungi</taxon>
        <taxon>Dikarya</taxon>
        <taxon>Ascomycota</taxon>
        <taxon>Pezizomycotina</taxon>
        <taxon>Dothideomycetes</taxon>
        <taxon>Dothideomycetidae</taxon>
        <taxon>Dothideales</taxon>
        <taxon>Dothioraceae</taxon>
        <taxon>Neodothiora</taxon>
    </lineage>
</organism>
<dbReference type="SMART" id="SM00066">
    <property type="entry name" value="GAL4"/>
    <property type="match status" value="1"/>
</dbReference>
<dbReference type="RefSeq" id="XP_069200058.1">
    <property type="nucleotide sequence ID" value="XM_069348393.1"/>
</dbReference>
<dbReference type="CDD" id="cd00067">
    <property type="entry name" value="GAL4"/>
    <property type="match status" value="1"/>
</dbReference>
<accession>A0ABR3PC96</accession>
<sequence>MSSTSVHGHPRPATIAPAPPKASSANNPSTEGDSPRQLMPFACQACVKRKVRCDKASPICSSCRKGSMECIYRAPPPRRQKRKLSYDVEERLARYEQILGQHGLLPQDPYTPVSIGEKRTEDINVPFMEPETYRLGRLLAGQGKSRYIDSHLWTHLGDDAFQGMSEDEDDEENDNEEHLEVNTSWTFSSDPLTGALMGSRQSLLHCHPTHADAKILWKMHIENVEPICKILHVPSVSPMVSIVSQQPALASKTDESLLFAIYHFAVFSSTEDECLAKFEQSRAFLMQRYHFATRQALVNASFLKTTDMSVLQALVLFLLSCRHSYDPQTYWILTGVAVRISQRMGLHRDGESLGVSPFDVQMRRRLFYQILPLDGVASQMSGTGIGIVPDNDTWDTQPPLNLDDDQISPGMTEMPVEKKGPTEMIFCLARACIGTHVVKAGMYKHGAGQQSSKVHVDFNSVIDQAENEVEERYIRYCDVAHPLHFLTIGFVRSAITAMRLRMRLQKAKDTTVTHEEARELFQLSEKIINTHTATYNHLSLKSFQWLVRPLFAWGSWDSLILVLTSLRRSDLLSRSESDAAWSKVGQVYQSHNELLDPKRALQKAVGRLLLVAWDINPPSHSQPQPSFVTTLRSALRPKSSKQSEAHGSSVTASTVEEQDTSQSLLTHEVSSTGSSDFIPYDMGMDTYDNFNTEKVDWQFWDQLIKDYQTRGS</sequence>
<proteinExistence type="predicted"/>
<comment type="caution">
    <text evidence="6">The sequence shown here is derived from an EMBL/GenBank/DDBJ whole genome shotgun (WGS) entry which is preliminary data.</text>
</comment>
<keyword evidence="2" id="KW-0479">Metal-binding</keyword>
<gene>
    <name evidence="6" type="ORF">AAFC00_007120</name>
</gene>
<evidence type="ECO:0000256" key="3">
    <source>
        <dbReference type="ARBA" id="ARBA00023242"/>
    </source>
</evidence>
<evidence type="ECO:0000259" key="5">
    <source>
        <dbReference type="PROSITE" id="PS50048"/>
    </source>
</evidence>
<evidence type="ECO:0000313" key="7">
    <source>
        <dbReference type="Proteomes" id="UP001562354"/>
    </source>
</evidence>
<dbReference type="Proteomes" id="UP001562354">
    <property type="component" value="Unassembled WGS sequence"/>
</dbReference>
<evidence type="ECO:0000313" key="6">
    <source>
        <dbReference type="EMBL" id="KAL1303783.1"/>
    </source>
</evidence>
<evidence type="ECO:0000256" key="1">
    <source>
        <dbReference type="ARBA" id="ARBA00004123"/>
    </source>
</evidence>
<dbReference type="EMBL" id="JBFMKM010000010">
    <property type="protein sequence ID" value="KAL1303783.1"/>
    <property type="molecule type" value="Genomic_DNA"/>
</dbReference>
<dbReference type="InterPro" id="IPR007219">
    <property type="entry name" value="XnlR_reg_dom"/>
</dbReference>
<evidence type="ECO:0000256" key="4">
    <source>
        <dbReference type="SAM" id="MobiDB-lite"/>
    </source>
</evidence>
<dbReference type="Gene3D" id="4.10.240.10">
    <property type="entry name" value="Zn(2)-C6 fungal-type DNA-binding domain"/>
    <property type="match status" value="1"/>
</dbReference>
<reference evidence="6 7" key="1">
    <citation type="submission" date="2024-07" db="EMBL/GenBank/DDBJ databases">
        <title>Draft sequence of the Neodothiora populina.</title>
        <authorList>
            <person name="Drown D.D."/>
            <person name="Schuette U.S."/>
            <person name="Buechlein A.B."/>
            <person name="Rusch D.R."/>
            <person name="Winton L.W."/>
            <person name="Adams G.A."/>
        </authorList>
    </citation>
    <scope>NUCLEOTIDE SEQUENCE [LARGE SCALE GENOMIC DNA]</scope>
    <source>
        <strain evidence="6 7">CPC 39397</strain>
    </source>
</reference>
<dbReference type="PROSITE" id="PS50048">
    <property type="entry name" value="ZN2_CY6_FUNGAL_2"/>
    <property type="match status" value="1"/>
</dbReference>
<dbReference type="InterPro" id="IPR001138">
    <property type="entry name" value="Zn2Cys6_DnaBD"/>
</dbReference>
<dbReference type="SUPFAM" id="SSF57701">
    <property type="entry name" value="Zn2/Cys6 DNA-binding domain"/>
    <property type="match status" value="1"/>
</dbReference>
<dbReference type="InterPro" id="IPR050613">
    <property type="entry name" value="Sec_Metabolite_Reg"/>
</dbReference>
<keyword evidence="7" id="KW-1185">Reference proteome</keyword>
<feature type="compositionally biased region" description="Low complexity" evidence="4">
    <location>
        <begin position="12"/>
        <end position="30"/>
    </location>
</feature>
<dbReference type="InterPro" id="IPR036864">
    <property type="entry name" value="Zn2-C6_fun-type_DNA-bd_sf"/>
</dbReference>
<keyword evidence="3" id="KW-0539">Nucleus</keyword>
<feature type="region of interest" description="Disordered" evidence="4">
    <location>
        <begin position="1"/>
        <end position="36"/>
    </location>
</feature>
<protein>
    <recommendedName>
        <fullName evidence="5">Zn(2)-C6 fungal-type domain-containing protein</fullName>
    </recommendedName>
</protein>
<feature type="domain" description="Zn(2)-C6 fungal-type" evidence="5">
    <location>
        <begin position="42"/>
        <end position="72"/>
    </location>
</feature>
<feature type="compositionally biased region" description="Polar residues" evidence="4">
    <location>
        <begin position="640"/>
        <end position="668"/>
    </location>
</feature>
<dbReference type="GeneID" id="95980819"/>
<name>A0ABR3PC96_9PEZI</name>
<dbReference type="SMART" id="SM00906">
    <property type="entry name" value="Fungal_trans"/>
    <property type="match status" value="1"/>
</dbReference>
<evidence type="ECO:0000256" key="2">
    <source>
        <dbReference type="ARBA" id="ARBA00022723"/>
    </source>
</evidence>
<comment type="subcellular location">
    <subcellularLocation>
        <location evidence="1">Nucleus</location>
    </subcellularLocation>
</comment>
<dbReference type="PANTHER" id="PTHR31001:SF85">
    <property type="entry name" value="ZN(II)2CYS6 TRANSCRIPTION FACTOR (EUROFUNG)"/>
    <property type="match status" value="1"/>
</dbReference>
<feature type="region of interest" description="Disordered" evidence="4">
    <location>
        <begin position="637"/>
        <end position="668"/>
    </location>
</feature>
<dbReference type="PANTHER" id="PTHR31001">
    <property type="entry name" value="UNCHARACTERIZED TRANSCRIPTIONAL REGULATORY PROTEIN"/>
    <property type="match status" value="1"/>
</dbReference>